<feature type="coiled-coil region" evidence="1">
    <location>
        <begin position="15"/>
        <end position="42"/>
    </location>
</feature>
<feature type="region of interest" description="Disordered" evidence="2">
    <location>
        <begin position="528"/>
        <end position="565"/>
    </location>
</feature>
<evidence type="ECO:0000256" key="2">
    <source>
        <dbReference type="SAM" id="MobiDB-lite"/>
    </source>
</evidence>
<accession>A0A9P3LJK0</accession>
<organism evidence="3 4">
    <name type="scientific">Phanerochaete sordida</name>
    <dbReference type="NCBI Taxonomy" id="48140"/>
    <lineage>
        <taxon>Eukaryota</taxon>
        <taxon>Fungi</taxon>
        <taxon>Dikarya</taxon>
        <taxon>Basidiomycota</taxon>
        <taxon>Agaricomycotina</taxon>
        <taxon>Agaricomycetes</taxon>
        <taxon>Polyporales</taxon>
        <taxon>Phanerochaetaceae</taxon>
        <taxon>Phanerochaete</taxon>
    </lineage>
</organism>
<proteinExistence type="predicted"/>
<evidence type="ECO:0008006" key="5">
    <source>
        <dbReference type="Google" id="ProtNLM"/>
    </source>
</evidence>
<comment type="caution">
    <text evidence="3">The sequence shown here is derived from an EMBL/GenBank/DDBJ whole genome shotgun (WGS) entry which is preliminary data.</text>
</comment>
<evidence type="ECO:0000313" key="4">
    <source>
        <dbReference type="Proteomes" id="UP000703269"/>
    </source>
</evidence>
<name>A0A9P3LJK0_9APHY</name>
<protein>
    <recommendedName>
        <fullName evidence="5">F-box domain-containing protein</fullName>
    </recommendedName>
</protein>
<evidence type="ECO:0000256" key="1">
    <source>
        <dbReference type="SAM" id="Coils"/>
    </source>
</evidence>
<gene>
    <name evidence="3" type="ORF">PsYK624_124910</name>
</gene>
<feature type="compositionally biased region" description="Basic and acidic residues" evidence="2">
    <location>
        <begin position="543"/>
        <end position="554"/>
    </location>
</feature>
<keyword evidence="1" id="KW-0175">Coiled coil</keyword>
<dbReference type="OrthoDB" id="2789452at2759"/>
<dbReference type="SUPFAM" id="SSF52047">
    <property type="entry name" value="RNI-like"/>
    <property type="match status" value="1"/>
</dbReference>
<sequence length="565" mass="64094">MSTSGMPAVDRCARLGALEQECADLKTQMTRLQEDIDRKKHMMAPLSPLYTLPDEVVAMILKFAFQHHFPHCRLDDGPPHTNSPMTISYVSRWWRRQALSVSFIWNCIHVMMPQPPHYPTTVRLYLERSRGLPLSISFQCFTRDFALDEVDSRGWLAICPKLWQRLKVIWMDLLAEKSRWKHCSVYAWHSEVAGIITSLHKRRFPLLEYLGVTCSSSNVSRIGVFKIEAPRLTELRAEAWFPTIECPHDFPNRLTELKISHVQVSLTRLMHVLAENAGTLQSLALAKVVYEVDGASAAAIRVPMLPRLTCLVLHGVTDSHSRTGSTIAAALCHSAVALETLLVAAVRFTDVLCRDSKVFHTLRHLCVPSSPATETRDAREIINATPNLSTLHVGNVRGFLRWVKTAMAEDESAGHCIAWPDLRSAYFTRISSPWERDTLCAFVRHRVLVGKPLETFIVPDEEFEEPQPNPYLDQLRQLGIAVVTPSEAVARGIEVASQWPNNKWDWAADKPIFVPWKGSLSFHDQFDQPMSNPSRLPSWLEPLPRRVRPERDDPQELASGNELTD</sequence>
<reference evidence="3 4" key="1">
    <citation type="submission" date="2021-08" db="EMBL/GenBank/DDBJ databases">
        <title>Draft Genome Sequence of Phanerochaete sordida strain YK-624.</title>
        <authorList>
            <person name="Mori T."/>
            <person name="Dohra H."/>
            <person name="Suzuki T."/>
            <person name="Kawagishi H."/>
            <person name="Hirai H."/>
        </authorList>
    </citation>
    <scope>NUCLEOTIDE SEQUENCE [LARGE SCALE GENOMIC DNA]</scope>
    <source>
        <strain evidence="3 4">YK-624</strain>
    </source>
</reference>
<evidence type="ECO:0000313" key="3">
    <source>
        <dbReference type="EMBL" id="GJE96297.1"/>
    </source>
</evidence>
<dbReference type="AlphaFoldDB" id="A0A9P3LJK0"/>
<dbReference type="Proteomes" id="UP000703269">
    <property type="component" value="Unassembled WGS sequence"/>
</dbReference>
<dbReference type="Gene3D" id="3.80.10.10">
    <property type="entry name" value="Ribonuclease Inhibitor"/>
    <property type="match status" value="1"/>
</dbReference>
<dbReference type="EMBL" id="BPQB01000058">
    <property type="protein sequence ID" value="GJE96297.1"/>
    <property type="molecule type" value="Genomic_DNA"/>
</dbReference>
<dbReference type="InterPro" id="IPR032675">
    <property type="entry name" value="LRR_dom_sf"/>
</dbReference>
<keyword evidence="4" id="KW-1185">Reference proteome</keyword>